<dbReference type="AlphaFoldDB" id="A0A031WCL6"/>
<organism evidence="7">
    <name type="scientific">Clostridioides difficile</name>
    <name type="common">Peptoclostridium difficile</name>
    <dbReference type="NCBI Taxonomy" id="1496"/>
    <lineage>
        <taxon>Bacteria</taxon>
        <taxon>Bacillati</taxon>
        <taxon>Bacillota</taxon>
        <taxon>Clostridia</taxon>
        <taxon>Peptostreptococcales</taxon>
        <taxon>Peptostreptococcaceae</taxon>
        <taxon>Clostridioides</taxon>
    </lineage>
</organism>
<dbReference type="SMART" id="SM00382">
    <property type="entry name" value="AAA"/>
    <property type="match status" value="1"/>
</dbReference>
<evidence type="ECO:0000313" key="6">
    <source>
        <dbReference type="EMBL" id="CDS85035.1"/>
    </source>
</evidence>
<proteinExistence type="inferred from homology"/>
<dbReference type="Gene3D" id="3.40.50.300">
    <property type="entry name" value="P-loop containing nucleotide triphosphate hydrolases"/>
    <property type="match status" value="1"/>
</dbReference>
<dbReference type="InterPro" id="IPR003593">
    <property type="entry name" value="AAA+_ATPase"/>
</dbReference>
<dbReference type="EMBL" id="LK933338">
    <property type="protein sequence ID" value="CDT69615.1"/>
    <property type="molecule type" value="Genomic_DNA"/>
</dbReference>
<dbReference type="Pfam" id="PF00005">
    <property type="entry name" value="ABC_tran"/>
    <property type="match status" value="1"/>
</dbReference>
<feature type="domain" description="ABC transporter" evidence="5">
    <location>
        <begin position="5"/>
        <end position="233"/>
    </location>
</feature>
<sequence>MINKLEIRNLNFNYKNKKALDNINLTLTDGVVALLGPNGAGKSTLMRLLVTLYETSIGEIELNNIKYSKNNEKIKANVGYVPQDFDMYNNINGQEYLEFVAKMRGVSKNDLKKHIQKVVSKVNLDKFINKKIGTYSGGVKRRLGIAQALIGDSKLIVMDEPTVGLDPEQRNEFRRLLPEISKNSIVLISTHIVEDIQFNCDKLIILNQGKILYDGTINKFIDMVEVYSVVVSNDEFEYLERNIDIIDYRRVKDGVQVKYIGKNTEKLKDSLRIDTTLQDAYINFLHKELK</sequence>
<evidence type="ECO:0000313" key="7">
    <source>
        <dbReference type="EMBL" id="CDS89547.1"/>
    </source>
</evidence>
<comment type="similarity">
    <text evidence="1">Belongs to the ABC transporter superfamily.</text>
</comment>
<dbReference type="SUPFAM" id="SSF52540">
    <property type="entry name" value="P-loop containing nucleoside triphosphate hydrolases"/>
    <property type="match status" value="1"/>
</dbReference>
<evidence type="ECO:0000256" key="1">
    <source>
        <dbReference type="ARBA" id="ARBA00005417"/>
    </source>
</evidence>
<keyword evidence="3" id="KW-0547">Nucleotide-binding</keyword>
<dbReference type="PANTHER" id="PTHR43335">
    <property type="entry name" value="ABC TRANSPORTER, ATP-BINDING PROTEIN"/>
    <property type="match status" value="1"/>
</dbReference>
<reference evidence="7" key="1">
    <citation type="submission" date="2014-07" db="EMBL/GenBank/DDBJ databases">
        <authorList>
            <person name="Monot Marc"/>
        </authorList>
    </citation>
    <scope>NUCLEOTIDE SEQUENCE</scope>
    <source>
        <strain evidence="8">7032989</strain>
        <strain evidence="6">7032994</strain>
    </source>
</reference>
<evidence type="ECO:0000256" key="4">
    <source>
        <dbReference type="ARBA" id="ARBA00022840"/>
    </source>
</evidence>
<dbReference type="PROSITE" id="PS50893">
    <property type="entry name" value="ABC_TRANSPORTER_2"/>
    <property type="match status" value="1"/>
</dbReference>
<evidence type="ECO:0000259" key="5">
    <source>
        <dbReference type="PROSITE" id="PS50893"/>
    </source>
</evidence>
<dbReference type="EMBL" id="LK932372">
    <property type="protein sequence ID" value="CDS85035.1"/>
    <property type="molecule type" value="Genomic_DNA"/>
</dbReference>
<evidence type="ECO:0000256" key="2">
    <source>
        <dbReference type="ARBA" id="ARBA00022448"/>
    </source>
</evidence>
<accession>A0A031WCL6</accession>
<dbReference type="InterPro" id="IPR003439">
    <property type="entry name" value="ABC_transporter-like_ATP-bd"/>
</dbReference>
<dbReference type="PANTHER" id="PTHR43335:SF2">
    <property type="entry name" value="ABC TRANSPORTER, ATP-BINDING PROTEIN"/>
    <property type="match status" value="1"/>
</dbReference>
<name>A0A031WCL6_CLODI</name>
<dbReference type="RefSeq" id="WP_003437302.1">
    <property type="nucleotide sequence ID" value="NZ_BBYB01000076.1"/>
</dbReference>
<protein>
    <submittedName>
        <fullName evidence="6 7">Abc transporter, atp-binding protein</fullName>
    </submittedName>
</protein>
<dbReference type="PATRIC" id="fig|1496.1373.peg.1528"/>
<dbReference type="GO" id="GO:0016887">
    <property type="term" value="F:ATP hydrolysis activity"/>
    <property type="evidence" value="ECO:0007669"/>
    <property type="project" value="InterPro"/>
</dbReference>
<gene>
    <name evidence="8" type="ORF">BN1095_640101</name>
    <name evidence="7" type="ORF">BN1096_740156</name>
    <name evidence="6" type="ORF">BN1097_360033</name>
</gene>
<keyword evidence="4 7" id="KW-0067">ATP-binding</keyword>
<evidence type="ECO:0000313" key="8">
    <source>
        <dbReference type="EMBL" id="CDT69615.1"/>
    </source>
</evidence>
<evidence type="ECO:0000256" key="3">
    <source>
        <dbReference type="ARBA" id="ARBA00022741"/>
    </source>
</evidence>
<dbReference type="GO" id="GO:0005524">
    <property type="term" value="F:ATP binding"/>
    <property type="evidence" value="ECO:0007669"/>
    <property type="project" value="UniProtKB-KW"/>
</dbReference>
<keyword evidence="2" id="KW-0813">Transport</keyword>
<dbReference type="InterPro" id="IPR027417">
    <property type="entry name" value="P-loop_NTPase"/>
</dbReference>
<dbReference type="EMBL" id="LK932529">
    <property type="protein sequence ID" value="CDS89547.1"/>
    <property type="molecule type" value="Genomic_DNA"/>
</dbReference>